<dbReference type="InterPro" id="IPR043707">
    <property type="entry name" value="DUF5647"/>
</dbReference>
<evidence type="ECO:0000313" key="1">
    <source>
        <dbReference type="EMBL" id="AGK85242.1"/>
    </source>
</evidence>
<dbReference type="Gene3D" id="3.40.1350.20">
    <property type="match status" value="1"/>
</dbReference>
<organism evidence="1">
    <name type="scientific">Thermus sp. WG</name>
    <dbReference type="NCBI Taxonomy" id="1312524"/>
    <lineage>
        <taxon>Bacteria</taxon>
        <taxon>Thermotogati</taxon>
        <taxon>Deinococcota</taxon>
        <taxon>Deinococci</taxon>
        <taxon>Thermales</taxon>
        <taxon>Thermaceae</taxon>
        <taxon>Thermus</taxon>
    </lineage>
</organism>
<sequence length="92" mass="10053">MAQEAEKRLGELEGVFRERLLGDPELLASLPERFVLVVMPLDEPEAMRVALEGLSRARTWEGEGPLVYALFQGGGLLALVLPEGRLLPARAA</sequence>
<dbReference type="InterPro" id="IPR037262">
    <property type="entry name" value="TTHC002-like"/>
</dbReference>
<dbReference type="Pfam" id="PF18882">
    <property type="entry name" value="DUF5647"/>
    <property type="match status" value="1"/>
</dbReference>
<dbReference type="EMBL" id="KC491195">
    <property type="protein sequence ID" value="AGK85242.1"/>
    <property type="molecule type" value="Genomic_DNA"/>
</dbReference>
<keyword evidence="1" id="KW-0614">Plasmid</keyword>
<proteinExistence type="predicted"/>
<protein>
    <submittedName>
        <fullName evidence="1">Uncharacterized protein</fullName>
    </submittedName>
</protein>
<reference evidence="1" key="1">
    <citation type="submission" date="2013-01" db="EMBL/GenBank/DDBJ databases">
        <title>Sequence Analysis and Characterization of Three Cryptic, Low-copy Number Plasmids from Thermus sp. WG.</title>
        <authorList>
            <person name="Hu Y."/>
            <person name="Wei Y."/>
            <person name="Du L."/>
            <person name="Chen Y."/>
            <person name="Huang R."/>
        </authorList>
    </citation>
    <scope>NUCLEOTIDE SEQUENCE</scope>
    <source>
        <strain evidence="1">WG</strain>
        <plasmid evidence="1">pWG16</plasmid>
    </source>
</reference>
<name>R4JCL8_9DEIN</name>
<accession>R4JCL8</accession>
<dbReference type="AlphaFoldDB" id="R4JCL8"/>
<geneLocation type="plasmid" evidence="1">
    <name>pWG16</name>
</geneLocation>
<dbReference type="SUPFAM" id="SSF160761">
    <property type="entry name" value="TTHC002-like"/>
    <property type="match status" value="1"/>
</dbReference>
<gene>
    <name evidence="1" type="ORF">WG16_03</name>
</gene>